<feature type="transmembrane region" description="Helical" evidence="6">
    <location>
        <begin position="189"/>
        <end position="209"/>
    </location>
</feature>
<comment type="subcellular location">
    <subcellularLocation>
        <location evidence="1">Membrane</location>
        <topology evidence="1">Multi-pass membrane protein</topology>
    </subcellularLocation>
</comment>
<feature type="transmembrane region" description="Helical" evidence="6">
    <location>
        <begin position="469"/>
        <end position="487"/>
    </location>
</feature>
<feature type="transmembrane region" description="Helical" evidence="6">
    <location>
        <begin position="163"/>
        <end position="183"/>
    </location>
</feature>
<dbReference type="Proteomes" id="UP000383932">
    <property type="component" value="Unassembled WGS sequence"/>
</dbReference>
<evidence type="ECO:0000313" key="7">
    <source>
        <dbReference type="EMBL" id="KAB5594854.1"/>
    </source>
</evidence>
<keyword evidence="2 6" id="KW-0812">Transmembrane</keyword>
<dbReference type="PANTHER" id="PTHR11785:SF512">
    <property type="entry name" value="SOBREMESA, ISOFORM B"/>
    <property type="match status" value="1"/>
</dbReference>
<organism evidence="7 8">
    <name type="scientific">Ceratobasidium theobromae</name>
    <dbReference type="NCBI Taxonomy" id="1582974"/>
    <lineage>
        <taxon>Eukaryota</taxon>
        <taxon>Fungi</taxon>
        <taxon>Dikarya</taxon>
        <taxon>Basidiomycota</taxon>
        <taxon>Agaricomycotina</taxon>
        <taxon>Agaricomycetes</taxon>
        <taxon>Cantharellales</taxon>
        <taxon>Ceratobasidiaceae</taxon>
        <taxon>Ceratobasidium</taxon>
    </lineage>
</organism>
<dbReference type="Pfam" id="PF13520">
    <property type="entry name" value="AA_permease_2"/>
    <property type="match status" value="1"/>
</dbReference>
<feature type="transmembrane region" description="Helical" evidence="6">
    <location>
        <begin position="532"/>
        <end position="552"/>
    </location>
</feature>
<name>A0A5N5QT48_9AGAM</name>
<feature type="transmembrane region" description="Helical" evidence="6">
    <location>
        <begin position="424"/>
        <end position="448"/>
    </location>
</feature>
<keyword evidence="3 6" id="KW-1133">Transmembrane helix</keyword>
<dbReference type="AlphaFoldDB" id="A0A5N5QT48"/>
<feature type="transmembrane region" description="Helical" evidence="6">
    <location>
        <begin position="230"/>
        <end position="257"/>
    </location>
</feature>
<evidence type="ECO:0000256" key="2">
    <source>
        <dbReference type="ARBA" id="ARBA00022692"/>
    </source>
</evidence>
<evidence type="ECO:0000256" key="5">
    <source>
        <dbReference type="SAM" id="MobiDB-lite"/>
    </source>
</evidence>
<dbReference type="GO" id="GO:0016020">
    <property type="term" value="C:membrane"/>
    <property type="evidence" value="ECO:0007669"/>
    <property type="project" value="UniProtKB-SubCell"/>
</dbReference>
<sequence>MPRSPSRSSEPPRHIRVSHPHVARNPNMRDDRTLDIVPEDRESQDILMKQPDKVKLFEQCSAGLEQDIEEAIESQAPPSFAQSEFETIIRRQRNNNPHGLKMVSAPSRFPHLDNDWEFRITLLAYSGWGSLSYEELAQEKLIEANHRIIEPEIQMGQFRSSSISGNGVVGSVFYAFPAVAAVASIFSPLALLIACIILAIYRPILLELGSAIRLNGANYIYLLQCSGKTLGAIGAAATLLDAVATSVVSAATAGAYLKGEIPNLSIQEWGIGMCLLVGIALVALISIRESSSLTLSITLIHMTVMTILMIVSAVAWARAGMDVLRNNWELRPRDGSEIARSIFNGVCIGFLGVTGFECTPSYIQNIKPQSYGPTLRNLLVMALFLNAPLMLFVYALLPSETILGGANVLSVLAEVAVGRSMRTVVVIDCLLVLCGGVFAGVVTGCRLVESLARERVLPEQFLNPLPVTGAAYMPVGLFFILSLVVYASSAFSLSTVSTMFSAVFLFTMLLYGVSCILLKFSRDRLPRAYRSSIWTVILAFVMILVVLAGNIAQNPKTLGLFVAYFVVILSGMLLPSSRLKIARIILWILDQTQAFQGWHLDRLIIRWIKHFRKDPVVVWVKEDHVNHLVEAMLYIRKNELTARVKFIHVYKDIESIPSELKANIKILDEAFPSITLDLIFIQGTFEPTLVEAASQALSIPRSQMFMSCPGKNHPWQLGDYRGVRVINF</sequence>
<comment type="caution">
    <text evidence="7">The sequence shown here is derived from an EMBL/GenBank/DDBJ whole genome shotgun (WGS) entry which is preliminary data.</text>
</comment>
<feature type="transmembrane region" description="Helical" evidence="6">
    <location>
        <begin position="338"/>
        <end position="356"/>
    </location>
</feature>
<keyword evidence="8" id="KW-1185">Reference proteome</keyword>
<dbReference type="Gene3D" id="1.20.1740.10">
    <property type="entry name" value="Amino acid/polyamine transporter I"/>
    <property type="match status" value="1"/>
</dbReference>
<dbReference type="EMBL" id="SSOP01000015">
    <property type="protein sequence ID" value="KAB5594854.1"/>
    <property type="molecule type" value="Genomic_DNA"/>
</dbReference>
<dbReference type="OrthoDB" id="1718410at2759"/>
<evidence type="ECO:0000256" key="4">
    <source>
        <dbReference type="ARBA" id="ARBA00023136"/>
    </source>
</evidence>
<feature type="transmembrane region" description="Helical" evidence="6">
    <location>
        <begin position="299"/>
        <end position="318"/>
    </location>
</feature>
<feature type="transmembrane region" description="Helical" evidence="6">
    <location>
        <begin position="269"/>
        <end position="287"/>
    </location>
</feature>
<feature type="transmembrane region" description="Helical" evidence="6">
    <location>
        <begin position="377"/>
        <end position="397"/>
    </location>
</feature>
<feature type="transmembrane region" description="Helical" evidence="6">
    <location>
        <begin position="499"/>
        <end position="520"/>
    </location>
</feature>
<evidence type="ECO:0000313" key="8">
    <source>
        <dbReference type="Proteomes" id="UP000383932"/>
    </source>
</evidence>
<evidence type="ECO:0000256" key="1">
    <source>
        <dbReference type="ARBA" id="ARBA00004141"/>
    </source>
</evidence>
<gene>
    <name evidence="7" type="ORF">CTheo_1669</name>
</gene>
<feature type="transmembrane region" description="Helical" evidence="6">
    <location>
        <begin position="558"/>
        <end position="575"/>
    </location>
</feature>
<dbReference type="GO" id="GO:0015179">
    <property type="term" value="F:L-amino acid transmembrane transporter activity"/>
    <property type="evidence" value="ECO:0007669"/>
    <property type="project" value="TreeGrafter"/>
</dbReference>
<reference evidence="7 8" key="1">
    <citation type="journal article" date="2019" name="Fungal Biol. Biotechnol.">
        <title>Draft genome sequence of fastidious pathogen Ceratobasidium theobromae, which causes vascular-streak dieback in Theobroma cacao.</title>
        <authorList>
            <person name="Ali S.S."/>
            <person name="Asman A."/>
            <person name="Shao J."/>
            <person name="Firmansyah A.P."/>
            <person name="Susilo A.W."/>
            <person name="Rosmana A."/>
            <person name="McMahon P."/>
            <person name="Junaid M."/>
            <person name="Guest D."/>
            <person name="Kheng T.Y."/>
            <person name="Meinhardt L.W."/>
            <person name="Bailey B.A."/>
        </authorList>
    </citation>
    <scope>NUCLEOTIDE SEQUENCE [LARGE SCALE GENOMIC DNA]</scope>
    <source>
        <strain evidence="7 8">CT2</strain>
    </source>
</reference>
<protein>
    <submittedName>
        <fullName evidence="7">Transcription-associated protein 1</fullName>
    </submittedName>
</protein>
<evidence type="ECO:0000256" key="3">
    <source>
        <dbReference type="ARBA" id="ARBA00022989"/>
    </source>
</evidence>
<keyword evidence="4 6" id="KW-0472">Membrane</keyword>
<dbReference type="InterPro" id="IPR050598">
    <property type="entry name" value="AminoAcid_Transporter"/>
</dbReference>
<dbReference type="InterPro" id="IPR002293">
    <property type="entry name" value="AA/rel_permease1"/>
</dbReference>
<proteinExistence type="predicted"/>
<evidence type="ECO:0000256" key="6">
    <source>
        <dbReference type="SAM" id="Phobius"/>
    </source>
</evidence>
<feature type="region of interest" description="Disordered" evidence="5">
    <location>
        <begin position="1"/>
        <end position="32"/>
    </location>
</feature>
<dbReference type="PANTHER" id="PTHR11785">
    <property type="entry name" value="AMINO ACID TRANSPORTER"/>
    <property type="match status" value="1"/>
</dbReference>
<accession>A0A5N5QT48</accession>